<feature type="region of interest" description="Disordered" evidence="1">
    <location>
        <begin position="48"/>
        <end position="68"/>
    </location>
</feature>
<accession>A0AAW1PNX2</accession>
<evidence type="ECO:0000313" key="2">
    <source>
        <dbReference type="EMBL" id="KAK9809697.1"/>
    </source>
</evidence>
<keyword evidence="3" id="KW-1185">Reference proteome</keyword>
<feature type="region of interest" description="Disordered" evidence="1">
    <location>
        <begin position="1"/>
        <end position="32"/>
    </location>
</feature>
<dbReference type="Proteomes" id="UP001465755">
    <property type="component" value="Unassembled WGS sequence"/>
</dbReference>
<evidence type="ECO:0000256" key="1">
    <source>
        <dbReference type="SAM" id="MobiDB-lite"/>
    </source>
</evidence>
<protein>
    <submittedName>
        <fullName evidence="2">Uncharacterized protein</fullName>
    </submittedName>
</protein>
<name>A0AAW1PNX2_9CHLO</name>
<gene>
    <name evidence="2" type="ORF">WJX73_006363</name>
</gene>
<reference evidence="2 3" key="1">
    <citation type="journal article" date="2024" name="Nat. Commun.">
        <title>Phylogenomics reveals the evolutionary origins of lichenization in chlorophyte algae.</title>
        <authorList>
            <person name="Puginier C."/>
            <person name="Libourel C."/>
            <person name="Otte J."/>
            <person name="Skaloud P."/>
            <person name="Haon M."/>
            <person name="Grisel S."/>
            <person name="Petersen M."/>
            <person name="Berrin J.G."/>
            <person name="Delaux P.M."/>
            <person name="Dal Grande F."/>
            <person name="Keller J."/>
        </authorList>
    </citation>
    <scope>NUCLEOTIDE SEQUENCE [LARGE SCALE GENOMIC DNA]</scope>
    <source>
        <strain evidence="2 3">SAG 2036</strain>
    </source>
</reference>
<feature type="compositionally biased region" description="Basic and acidic residues" evidence="1">
    <location>
        <begin position="1"/>
        <end position="20"/>
    </location>
</feature>
<proteinExistence type="predicted"/>
<feature type="compositionally biased region" description="Basic residues" evidence="1">
    <location>
        <begin position="59"/>
        <end position="68"/>
    </location>
</feature>
<evidence type="ECO:0000313" key="3">
    <source>
        <dbReference type="Proteomes" id="UP001465755"/>
    </source>
</evidence>
<organism evidence="2 3">
    <name type="scientific">Symbiochloris irregularis</name>
    <dbReference type="NCBI Taxonomy" id="706552"/>
    <lineage>
        <taxon>Eukaryota</taxon>
        <taxon>Viridiplantae</taxon>
        <taxon>Chlorophyta</taxon>
        <taxon>core chlorophytes</taxon>
        <taxon>Trebouxiophyceae</taxon>
        <taxon>Trebouxiales</taxon>
        <taxon>Trebouxiaceae</taxon>
        <taxon>Symbiochloris</taxon>
    </lineage>
</organism>
<dbReference type="AlphaFoldDB" id="A0AAW1PNX2"/>
<comment type="caution">
    <text evidence="2">The sequence shown here is derived from an EMBL/GenBank/DDBJ whole genome shotgun (WGS) entry which is preliminary data.</text>
</comment>
<dbReference type="EMBL" id="JALJOQ010000017">
    <property type="protein sequence ID" value="KAK9809697.1"/>
    <property type="molecule type" value="Genomic_DNA"/>
</dbReference>
<sequence>MLLQEKDAADNIEEGRKADRVMTPPDEEQAMGSQPFMAFMQVQKEDAQMTSNVPVVPPMKKRQQSREA</sequence>